<dbReference type="InterPro" id="IPR050927">
    <property type="entry name" value="TRPM"/>
</dbReference>
<dbReference type="KEGG" id="bgt:106061650"/>
<evidence type="ECO:0000259" key="7">
    <source>
        <dbReference type="Pfam" id="PF00520"/>
    </source>
</evidence>
<dbReference type="GO" id="GO:0005886">
    <property type="term" value="C:plasma membrane"/>
    <property type="evidence" value="ECO:0007669"/>
    <property type="project" value="TreeGrafter"/>
</dbReference>
<dbReference type="AlphaFoldDB" id="A0A2C9LXH9"/>
<dbReference type="InterPro" id="IPR005821">
    <property type="entry name" value="Ion_trans_dom"/>
</dbReference>
<dbReference type="GO" id="GO:0030001">
    <property type="term" value="P:metal ion transport"/>
    <property type="evidence" value="ECO:0007669"/>
    <property type="project" value="TreeGrafter"/>
</dbReference>
<feature type="transmembrane region" description="Helical" evidence="6">
    <location>
        <begin position="632"/>
        <end position="655"/>
    </location>
</feature>
<reference evidence="8" key="1">
    <citation type="submission" date="2020-05" db="UniProtKB">
        <authorList>
            <consortium name="EnsemblMetazoa"/>
        </authorList>
    </citation>
    <scope>IDENTIFICATION</scope>
    <source>
        <strain evidence="8">BB02</strain>
    </source>
</reference>
<feature type="region of interest" description="Disordered" evidence="5">
    <location>
        <begin position="231"/>
        <end position="261"/>
    </location>
</feature>
<proteinExistence type="predicted"/>
<dbReference type="PANTHER" id="PTHR13800:SF1">
    <property type="entry name" value="TRANSIENT RECEPTOR POTENTIAL CATION CHANNEL TRPM"/>
    <property type="match status" value="1"/>
</dbReference>
<feature type="compositionally biased region" description="Acidic residues" evidence="5">
    <location>
        <begin position="231"/>
        <end position="248"/>
    </location>
</feature>
<comment type="subcellular location">
    <subcellularLocation>
        <location evidence="1">Membrane</location>
        <topology evidence="1">Multi-pass membrane protein</topology>
    </subcellularLocation>
</comment>
<accession>A0A2C9LXH9</accession>
<dbReference type="EnsemblMetazoa" id="BGLB036164-RA">
    <property type="protein sequence ID" value="BGLB036164-PA"/>
    <property type="gene ID" value="BGLB036164"/>
</dbReference>
<evidence type="ECO:0000256" key="2">
    <source>
        <dbReference type="ARBA" id="ARBA00022692"/>
    </source>
</evidence>
<feature type="transmembrane region" description="Helical" evidence="6">
    <location>
        <begin position="503"/>
        <end position="523"/>
    </location>
</feature>
<evidence type="ECO:0000256" key="5">
    <source>
        <dbReference type="SAM" id="MobiDB-lite"/>
    </source>
</evidence>
<dbReference type="OrthoDB" id="9994106at2759"/>
<keyword evidence="4 6" id="KW-0472">Membrane</keyword>
<dbReference type="VEuPathDB" id="VectorBase:BGLB036164"/>
<feature type="transmembrane region" description="Helical" evidence="6">
    <location>
        <begin position="435"/>
        <end position="457"/>
    </location>
</feature>
<keyword evidence="3 6" id="KW-1133">Transmembrane helix</keyword>
<dbReference type="GO" id="GO:0005261">
    <property type="term" value="F:monoatomic cation channel activity"/>
    <property type="evidence" value="ECO:0007669"/>
    <property type="project" value="TreeGrafter"/>
</dbReference>
<dbReference type="Pfam" id="PF00520">
    <property type="entry name" value="Ion_trans"/>
    <property type="match status" value="1"/>
</dbReference>
<feature type="domain" description="Ion transport" evidence="7">
    <location>
        <begin position="378"/>
        <end position="622"/>
    </location>
</feature>
<evidence type="ECO:0000313" key="9">
    <source>
        <dbReference type="Proteomes" id="UP000076420"/>
    </source>
</evidence>
<evidence type="ECO:0000256" key="1">
    <source>
        <dbReference type="ARBA" id="ARBA00004141"/>
    </source>
</evidence>
<sequence length="663" mass="77169">MTGTWKPSLVTRSWNVGSKTGGLYLSVGRVVDRNSVKVLTTFFQKLRSLFKDCHFKAVTAEQHRDESVCDAFITWIVFNSIRKRLLEETDVMLKDAFEDARVLEHMPINIRCCTSLSQKPLVGLLQMLYENTLLILSLSSCLISELQLLRLKQYKRGRILLKNMFTETDKVSLELIIRIFIVTEVCICEIKVETEVNGSKDENTHSKGDNRGDVQEEDDWDYDEDYDNEFYNFSDDDDDDEYYDDEEYDGVRDSSRTPSLDNNSVDSNAQLIIKIVKDWIYEDIAINVLDSCYSKDNRITWILLTKSVEILNESCITLALKTRNKLFLQQEACVAVNHASWHFYIGNDLDFSKLKHGIKESLFSPRGRCRMDMISYLLFLTAYSILLVSTLSKTTFHWLEAVVMGYLVTFFVRELDQCCKSLKQCKAYIYDPFNILDQLSIAMAFIAWSLRWAAYVIPEEERLMIAARYLLCLNFMLYMFRFLEFFYQNKLLGPMLVVIRNMVETYINFLLILMIFWVAYSVVSESILFPEKEIKKDILYYVFRRGFWAMMGEYFLDEVEHFSDNACISPNSANSSTKSCATADGRYTIPILLAAYVLFVQILMFNLLVALFNNAISDNEAKRDMIWRYQTFLLTMQYAESKILLPPFLPFIFLLNGKSGNPF</sequence>
<feature type="transmembrane region" description="Helical" evidence="6">
    <location>
        <begin position="591"/>
        <end position="612"/>
    </location>
</feature>
<dbReference type="VEuPathDB" id="VectorBase:BGLAX_038593"/>
<feature type="transmembrane region" description="Helical" evidence="6">
    <location>
        <begin position="463"/>
        <end position="483"/>
    </location>
</feature>
<protein>
    <recommendedName>
        <fullName evidence="7">Ion transport domain-containing protein</fullName>
    </recommendedName>
</protein>
<feature type="region of interest" description="Disordered" evidence="5">
    <location>
        <begin position="198"/>
        <end position="218"/>
    </location>
</feature>
<evidence type="ECO:0000313" key="8">
    <source>
        <dbReference type="EnsemblMetazoa" id="BGLB036164-PA"/>
    </source>
</evidence>
<evidence type="ECO:0000256" key="3">
    <source>
        <dbReference type="ARBA" id="ARBA00022989"/>
    </source>
</evidence>
<organism evidence="8 9">
    <name type="scientific">Biomphalaria glabrata</name>
    <name type="common">Bloodfluke planorb</name>
    <name type="synonym">Freshwater snail</name>
    <dbReference type="NCBI Taxonomy" id="6526"/>
    <lineage>
        <taxon>Eukaryota</taxon>
        <taxon>Metazoa</taxon>
        <taxon>Spiralia</taxon>
        <taxon>Lophotrochozoa</taxon>
        <taxon>Mollusca</taxon>
        <taxon>Gastropoda</taxon>
        <taxon>Heterobranchia</taxon>
        <taxon>Euthyneura</taxon>
        <taxon>Panpulmonata</taxon>
        <taxon>Hygrophila</taxon>
        <taxon>Lymnaeoidea</taxon>
        <taxon>Planorbidae</taxon>
        <taxon>Biomphalaria</taxon>
    </lineage>
</organism>
<evidence type="ECO:0000256" key="4">
    <source>
        <dbReference type="ARBA" id="ARBA00023136"/>
    </source>
</evidence>
<keyword evidence="2 6" id="KW-0812">Transmembrane</keyword>
<name>A0A2C9LXH9_BIOGL</name>
<dbReference type="VEuPathDB" id="VectorBase:BGLAX_028504"/>
<feature type="transmembrane region" description="Helical" evidence="6">
    <location>
        <begin position="373"/>
        <end position="391"/>
    </location>
</feature>
<dbReference type="Proteomes" id="UP000076420">
    <property type="component" value="Unassembled WGS sequence"/>
</dbReference>
<dbReference type="PANTHER" id="PTHR13800">
    <property type="entry name" value="TRANSIENT RECEPTOR POTENTIAL CATION CHANNEL, SUBFAMILY M, MEMBER 6"/>
    <property type="match status" value="1"/>
</dbReference>
<gene>
    <name evidence="8" type="primary">106061650</name>
</gene>
<feature type="compositionally biased region" description="Basic and acidic residues" evidence="5">
    <location>
        <begin position="198"/>
        <end position="214"/>
    </location>
</feature>
<feature type="transmembrane region" description="Helical" evidence="6">
    <location>
        <begin position="397"/>
        <end position="415"/>
    </location>
</feature>
<evidence type="ECO:0000256" key="6">
    <source>
        <dbReference type="SAM" id="Phobius"/>
    </source>
</evidence>